<comment type="catalytic activity">
    <reaction evidence="13">
        <text>L-seryl-[protein] + ATP = O-phospho-L-seryl-[protein] + ADP + H(+)</text>
        <dbReference type="Rhea" id="RHEA:17989"/>
        <dbReference type="Rhea" id="RHEA-COMP:9863"/>
        <dbReference type="Rhea" id="RHEA-COMP:11604"/>
        <dbReference type="ChEBI" id="CHEBI:15378"/>
        <dbReference type="ChEBI" id="CHEBI:29999"/>
        <dbReference type="ChEBI" id="CHEBI:30616"/>
        <dbReference type="ChEBI" id="CHEBI:83421"/>
        <dbReference type="ChEBI" id="CHEBI:456216"/>
        <dbReference type="EC" id="2.7.11.1"/>
    </reaction>
</comment>
<dbReference type="GO" id="GO:0034614">
    <property type="term" value="P:cellular response to reactive oxygen species"/>
    <property type="evidence" value="ECO:0007669"/>
    <property type="project" value="EnsemblMetazoa"/>
</dbReference>
<evidence type="ECO:0000313" key="19">
    <source>
        <dbReference type="WormBase" id="SRAE_X000167000"/>
    </source>
</evidence>
<reference evidence="18" key="3">
    <citation type="submission" date="2020-12" db="UniProtKB">
        <authorList>
            <consortium name="WormBaseParasite"/>
        </authorList>
    </citation>
    <scope>IDENTIFICATION</scope>
</reference>
<dbReference type="InterPro" id="IPR033931">
    <property type="entry name" value="PDK1-typ_PH"/>
</dbReference>
<evidence type="ECO:0000313" key="18">
    <source>
        <dbReference type="WBParaSite" id="SRAE_X000167000.1"/>
    </source>
</evidence>
<proteinExistence type="inferred from homology"/>
<dbReference type="GO" id="GO:0050920">
    <property type="term" value="P:regulation of chemotaxis"/>
    <property type="evidence" value="ECO:0007669"/>
    <property type="project" value="EnsemblMetazoa"/>
</dbReference>
<dbReference type="GO" id="GO:0035556">
    <property type="term" value="P:intracellular signal transduction"/>
    <property type="evidence" value="ECO:0007669"/>
    <property type="project" value="TreeGrafter"/>
</dbReference>
<keyword evidence="6" id="KW-0963">Cytoplasm</keyword>
<dbReference type="AlphaFoldDB" id="A0A090KXD9"/>
<keyword evidence="8" id="KW-0808">Transferase</keyword>
<comment type="similarity">
    <text evidence="2">Belongs to the protein kinase superfamily. AGC Ser/Thr protein kinase family. PDPK1 subfamily.</text>
</comment>
<dbReference type="GO" id="GO:0030424">
    <property type="term" value="C:axon"/>
    <property type="evidence" value="ECO:0007669"/>
    <property type="project" value="EnsemblMetazoa"/>
</dbReference>
<dbReference type="Pfam" id="PF14593">
    <property type="entry name" value="PH_3"/>
    <property type="match status" value="1"/>
</dbReference>
<feature type="domain" description="Protein kinase" evidence="15">
    <location>
        <begin position="50"/>
        <end position="329"/>
    </location>
</feature>
<keyword evidence="17" id="KW-1185">Reference proteome</keyword>
<dbReference type="Gene3D" id="3.30.200.20">
    <property type="entry name" value="Phosphorylase Kinase, domain 1"/>
    <property type="match status" value="1"/>
</dbReference>
<dbReference type="GO" id="GO:0004674">
    <property type="term" value="F:protein serine/threonine kinase activity"/>
    <property type="evidence" value="ECO:0007669"/>
    <property type="project" value="UniProtKB-KW"/>
</dbReference>
<dbReference type="GeneID" id="36384738"/>
<dbReference type="SUPFAM" id="SSF56112">
    <property type="entry name" value="Protein kinase-like (PK-like)"/>
    <property type="match status" value="1"/>
</dbReference>
<evidence type="ECO:0000256" key="9">
    <source>
        <dbReference type="ARBA" id="ARBA00022741"/>
    </source>
</evidence>
<dbReference type="GO" id="GO:0008582">
    <property type="term" value="P:regulation of synaptic assembly at neuromuscular junction"/>
    <property type="evidence" value="ECO:0007669"/>
    <property type="project" value="EnsemblMetazoa"/>
</dbReference>
<dbReference type="GO" id="GO:0005524">
    <property type="term" value="F:ATP binding"/>
    <property type="evidence" value="ECO:0007669"/>
    <property type="project" value="UniProtKB-UniRule"/>
</dbReference>
<dbReference type="CTD" id="36384738"/>
<evidence type="ECO:0000256" key="5">
    <source>
        <dbReference type="ARBA" id="ARBA00022473"/>
    </source>
</evidence>
<dbReference type="Proteomes" id="UP000035682">
    <property type="component" value="Unplaced"/>
</dbReference>
<dbReference type="PROSITE" id="PS00107">
    <property type="entry name" value="PROTEIN_KINASE_ATP"/>
    <property type="match status" value="1"/>
</dbReference>
<dbReference type="CDD" id="cd01262">
    <property type="entry name" value="PH_PDK1"/>
    <property type="match status" value="1"/>
</dbReference>
<dbReference type="GO" id="GO:0043025">
    <property type="term" value="C:neuronal cell body"/>
    <property type="evidence" value="ECO:0007669"/>
    <property type="project" value="EnsemblMetazoa"/>
</dbReference>
<dbReference type="OrthoDB" id="347657at2759"/>
<keyword evidence="7" id="KW-0723">Serine/threonine-protein kinase</keyword>
<dbReference type="CDD" id="cd05581">
    <property type="entry name" value="STKc_PDK1"/>
    <property type="match status" value="1"/>
</dbReference>
<evidence type="ECO:0000256" key="4">
    <source>
        <dbReference type="ARBA" id="ARBA00018538"/>
    </source>
</evidence>
<dbReference type="InterPro" id="IPR017441">
    <property type="entry name" value="Protein_kinase_ATP_BS"/>
</dbReference>
<evidence type="ECO:0000256" key="6">
    <source>
        <dbReference type="ARBA" id="ARBA00022490"/>
    </source>
</evidence>
<dbReference type="GO" id="GO:0005737">
    <property type="term" value="C:cytoplasm"/>
    <property type="evidence" value="ECO:0007669"/>
    <property type="project" value="UniProtKB-SubCell"/>
</dbReference>
<keyword evidence="9 14" id="KW-0547">Nucleotide-binding</keyword>
<evidence type="ECO:0000256" key="14">
    <source>
        <dbReference type="PROSITE-ProRule" id="PRU10141"/>
    </source>
</evidence>
<feature type="binding site" evidence="14">
    <location>
        <position position="83"/>
    </location>
    <ligand>
        <name>ATP</name>
        <dbReference type="ChEBI" id="CHEBI:30616"/>
    </ligand>
</feature>
<dbReference type="WBParaSite" id="SRAE_X000167000.1">
    <property type="protein sequence ID" value="SRAE_X000167000.1"/>
    <property type="gene ID" value="WBGene00267244"/>
</dbReference>
<evidence type="ECO:0000313" key="16">
    <source>
        <dbReference type="EMBL" id="CEF59927.1"/>
    </source>
</evidence>
<dbReference type="InterPro" id="IPR008271">
    <property type="entry name" value="Ser/Thr_kinase_AS"/>
</dbReference>
<dbReference type="EMBL" id="LN609396">
    <property type="protein sequence ID" value="CEF59927.1"/>
    <property type="molecule type" value="Genomic_DNA"/>
</dbReference>
<evidence type="ECO:0000256" key="11">
    <source>
        <dbReference type="ARBA" id="ARBA00022840"/>
    </source>
</evidence>
<evidence type="ECO:0000256" key="3">
    <source>
        <dbReference type="ARBA" id="ARBA00012513"/>
    </source>
</evidence>
<dbReference type="EC" id="2.7.11.1" evidence="3"/>
<comment type="catalytic activity">
    <reaction evidence="12">
        <text>L-threonyl-[protein] + ATP = O-phospho-L-threonyl-[protein] + ADP + H(+)</text>
        <dbReference type="Rhea" id="RHEA:46608"/>
        <dbReference type="Rhea" id="RHEA-COMP:11060"/>
        <dbReference type="Rhea" id="RHEA-COMP:11605"/>
        <dbReference type="ChEBI" id="CHEBI:15378"/>
        <dbReference type="ChEBI" id="CHEBI:30013"/>
        <dbReference type="ChEBI" id="CHEBI:30616"/>
        <dbReference type="ChEBI" id="CHEBI:61977"/>
        <dbReference type="ChEBI" id="CHEBI:456216"/>
        <dbReference type="EC" id="2.7.11.1"/>
    </reaction>
</comment>
<dbReference type="GO" id="GO:0071248">
    <property type="term" value="P:cellular response to metal ion"/>
    <property type="evidence" value="ECO:0007669"/>
    <property type="project" value="EnsemblMetazoa"/>
</dbReference>
<gene>
    <name evidence="16 18 19" type="ORF">SRAE_X000167000</name>
</gene>
<dbReference type="SMART" id="SM00220">
    <property type="entry name" value="S_TKc"/>
    <property type="match status" value="1"/>
</dbReference>
<keyword evidence="11 14" id="KW-0067">ATP-binding</keyword>
<dbReference type="InterPro" id="IPR050236">
    <property type="entry name" value="Ser_Thr_kinase_AGC"/>
</dbReference>
<dbReference type="FunFam" id="3.30.200.20:FF:000042">
    <property type="entry name" value="Aurora kinase A"/>
    <property type="match status" value="1"/>
</dbReference>
<dbReference type="InterPro" id="IPR011993">
    <property type="entry name" value="PH-like_dom_sf"/>
</dbReference>
<keyword evidence="5" id="KW-0217">Developmental protein</keyword>
<reference evidence="16" key="1">
    <citation type="submission" date="2014-09" db="EMBL/GenBank/DDBJ databases">
        <authorList>
            <person name="Aslett A.Martin."/>
        </authorList>
    </citation>
    <scope>NUCLEOTIDE SEQUENCE</scope>
    <source>
        <strain evidence="16">ED321 Heterogonic</strain>
    </source>
</reference>
<protein>
    <recommendedName>
        <fullName evidence="4">3-phosphoinositide-dependent protein kinase 1</fullName>
        <ecNumber evidence="3">2.7.11.1</ecNumber>
    </recommendedName>
</protein>
<dbReference type="PROSITE" id="PS00108">
    <property type="entry name" value="PROTEIN_KINASE_ST"/>
    <property type="match status" value="1"/>
</dbReference>
<organism evidence="16">
    <name type="scientific">Strongyloides ratti</name>
    <name type="common">Parasitic roundworm</name>
    <dbReference type="NCBI Taxonomy" id="34506"/>
    <lineage>
        <taxon>Eukaryota</taxon>
        <taxon>Metazoa</taxon>
        <taxon>Ecdysozoa</taxon>
        <taxon>Nematoda</taxon>
        <taxon>Chromadorea</taxon>
        <taxon>Rhabditida</taxon>
        <taxon>Tylenchina</taxon>
        <taxon>Panagrolaimomorpha</taxon>
        <taxon>Strongyloidoidea</taxon>
        <taxon>Strongyloididae</taxon>
        <taxon>Strongyloides</taxon>
    </lineage>
</organism>
<sequence length="545" mass="63147">MYYLLSLNFKKLNKNYQFNLNMEGLTTNISDSGNSKRKKHPMTERNPNDFYFIKILGQGSFSTVYLGKEVDTGNEYAIKVVKKETIIREKKAKNIMREKDIMIMLTFKANDYPFITTLYSTFQDSKNVYFAMDYAKNGELFKYLQKLGCLDQKTTQFYSAEILLGLKFLHTNNVIHRDLKPENILLSNNWHVLLADFGSARMLGDQDMINGNNNVKLEPEPIITDRSSFVGTAQYISPEVINGSCFGPETDYWALGAIIYQMVSGNAPFKAVNEYNTLKLIKTLSYDFPQGFPSTSQDIVKKLLVLKPSERLGSQETGGIEAIQNHPFFDGIDWENLTKLRPPELKPYLPASAGEPAFYSDVYCNNTDISPGLNDAQMARLMGFNDFLQDWQNEKNDATLQCTEKYDYIVEDVVDKLKISKKTLFARCEEEYNMMMKKQRLEHKYHRFVEDNLILKSGIIDKKKGLFVRRRMFLLTEGPHLYYVDPQTMEFKGEIPWSKDIQTEAKNFKTFFVHTPNRTYYLFDPEKKAEEWCQAIEAVKAKYYG</sequence>
<evidence type="ECO:0000256" key="10">
    <source>
        <dbReference type="ARBA" id="ARBA00022777"/>
    </source>
</evidence>
<keyword evidence="10 16" id="KW-0418">Kinase</keyword>
<dbReference type="PANTHER" id="PTHR24356:SF163">
    <property type="entry name" value="3-PHOSPHOINOSITIDE-DEPENDENT PROTEIN KINASE 1-RELATED"/>
    <property type="match status" value="1"/>
</dbReference>
<dbReference type="GO" id="GO:0005634">
    <property type="term" value="C:nucleus"/>
    <property type="evidence" value="ECO:0007669"/>
    <property type="project" value="EnsemblMetazoa"/>
</dbReference>
<evidence type="ECO:0000256" key="2">
    <source>
        <dbReference type="ARBA" id="ARBA00010006"/>
    </source>
</evidence>
<dbReference type="Pfam" id="PF00069">
    <property type="entry name" value="Pkinase"/>
    <property type="match status" value="1"/>
</dbReference>
<name>A0A090KXD9_STRRB</name>
<evidence type="ECO:0000256" key="8">
    <source>
        <dbReference type="ARBA" id="ARBA00022679"/>
    </source>
</evidence>
<dbReference type="PROSITE" id="PS50011">
    <property type="entry name" value="PROTEIN_KINASE_DOM"/>
    <property type="match status" value="1"/>
</dbReference>
<accession>A0A090KXD9</accession>
<dbReference type="InterPro" id="IPR039046">
    <property type="entry name" value="PDPK1"/>
</dbReference>
<dbReference type="FunFam" id="1.10.510.10:FF:000833">
    <property type="entry name" value="AGC family protein kinase"/>
    <property type="match status" value="1"/>
</dbReference>
<dbReference type="RefSeq" id="XP_024499138.1">
    <property type="nucleotide sequence ID" value="XM_024651585.1"/>
</dbReference>
<evidence type="ECO:0000256" key="12">
    <source>
        <dbReference type="ARBA" id="ARBA00047899"/>
    </source>
</evidence>
<evidence type="ECO:0000256" key="7">
    <source>
        <dbReference type="ARBA" id="ARBA00022527"/>
    </source>
</evidence>
<dbReference type="PANTHER" id="PTHR24356">
    <property type="entry name" value="SERINE/THREONINE-PROTEIN KINASE"/>
    <property type="match status" value="1"/>
</dbReference>
<evidence type="ECO:0000259" key="15">
    <source>
        <dbReference type="PROSITE" id="PS50011"/>
    </source>
</evidence>
<dbReference type="WormBase" id="SRAE_X000167000">
    <property type="protein sequence ID" value="SRP03875"/>
    <property type="gene ID" value="WBGene00267244"/>
</dbReference>
<dbReference type="InterPro" id="IPR011009">
    <property type="entry name" value="Kinase-like_dom_sf"/>
</dbReference>
<reference evidence="17" key="2">
    <citation type="submission" date="2014-09" db="EMBL/GenBank/DDBJ databases">
        <authorList>
            <person name="Martin A.A."/>
        </authorList>
    </citation>
    <scope>NUCLEOTIDE SEQUENCE</scope>
    <source>
        <strain evidence="17">ED321</strain>
    </source>
</reference>
<comment type="subcellular location">
    <subcellularLocation>
        <location evidence="1">Cytoplasm</location>
    </subcellularLocation>
</comment>
<dbReference type="SUPFAM" id="SSF50729">
    <property type="entry name" value="PH domain-like"/>
    <property type="match status" value="1"/>
</dbReference>
<dbReference type="GO" id="GO:0007611">
    <property type="term" value="P:learning or memory"/>
    <property type="evidence" value="ECO:0007669"/>
    <property type="project" value="EnsemblMetazoa"/>
</dbReference>
<dbReference type="OMA" id="QYRVPDN"/>
<evidence type="ECO:0000256" key="1">
    <source>
        <dbReference type="ARBA" id="ARBA00004496"/>
    </source>
</evidence>
<dbReference type="GO" id="GO:0040024">
    <property type="term" value="P:dauer larval development"/>
    <property type="evidence" value="ECO:0007669"/>
    <property type="project" value="EnsemblMetazoa"/>
</dbReference>
<dbReference type="InterPro" id="IPR000719">
    <property type="entry name" value="Prot_kinase_dom"/>
</dbReference>
<evidence type="ECO:0000313" key="17">
    <source>
        <dbReference type="Proteomes" id="UP000035682"/>
    </source>
</evidence>
<dbReference type="FunFam" id="2.30.29.30:FF:000324">
    <property type="entry name" value="Phosphoinositide-dependent kinase 1, isoform F"/>
    <property type="match status" value="1"/>
</dbReference>
<evidence type="ECO:0000256" key="13">
    <source>
        <dbReference type="ARBA" id="ARBA00048679"/>
    </source>
</evidence>
<dbReference type="Gene3D" id="2.30.29.30">
    <property type="entry name" value="Pleckstrin-homology domain (PH domain)/Phosphotyrosine-binding domain (PTB)"/>
    <property type="match status" value="1"/>
</dbReference>
<dbReference type="Gene3D" id="1.10.510.10">
    <property type="entry name" value="Transferase(Phosphotransferase) domain 1"/>
    <property type="match status" value="1"/>
</dbReference>